<dbReference type="EMBL" id="JACHMO010000001">
    <property type="protein sequence ID" value="MBB5805690.1"/>
    <property type="molecule type" value="Genomic_DNA"/>
</dbReference>
<proteinExistence type="predicted"/>
<dbReference type="AlphaFoldDB" id="A0A7W9M350"/>
<feature type="domain" description="Transposase IS701-like DDE" evidence="1">
    <location>
        <begin position="60"/>
        <end position="231"/>
    </location>
</feature>
<dbReference type="Pfam" id="PF13546">
    <property type="entry name" value="DDE_5"/>
    <property type="match status" value="1"/>
</dbReference>
<evidence type="ECO:0000313" key="3">
    <source>
        <dbReference type="Proteomes" id="UP000552097"/>
    </source>
</evidence>
<dbReference type="PANTHER" id="PTHR33627">
    <property type="entry name" value="TRANSPOSASE"/>
    <property type="match status" value="1"/>
</dbReference>
<dbReference type="RefSeq" id="WP_184924390.1">
    <property type="nucleotide sequence ID" value="NZ_JACHMO010000001.1"/>
</dbReference>
<gene>
    <name evidence="2" type="ORF">F4560_005458</name>
</gene>
<evidence type="ECO:0000259" key="1">
    <source>
        <dbReference type="Pfam" id="PF13546"/>
    </source>
</evidence>
<reference evidence="2 3" key="1">
    <citation type="submission" date="2020-08" db="EMBL/GenBank/DDBJ databases">
        <title>Sequencing the genomes of 1000 actinobacteria strains.</title>
        <authorList>
            <person name="Klenk H.-P."/>
        </authorList>
    </citation>
    <scope>NUCLEOTIDE SEQUENCE [LARGE SCALE GENOMIC DNA]</scope>
    <source>
        <strain evidence="2 3">DSM 45486</strain>
    </source>
</reference>
<name>A0A7W9M350_9PSEU</name>
<protein>
    <recommendedName>
        <fullName evidence="1">Transposase IS701-like DDE domain-containing protein</fullName>
    </recommendedName>
</protein>
<sequence length="389" mass="43736">MPTIAKNQYEQWLKIVYDRISVNFSRAEPRRRAWTYLTDLPRAHASGLRSRDGLGNYSGEQRADGVQRLLTSAQWSEAQVRDELRGIAVHYGGSTGGILYLAEVAFPKKGRNAVAVERQYSPETMRAEKCQIGLLLFHITAQGRVFLIDRELYVPKSWADDAQRCAQAGIPEDYSYRTKSAIGGIMVRRAFEAGIQPDFVISSVFCNDKLKLQKWLRYKQVPHLIAITAGEARQAQHYADDVALRPADVQRAADHHRLGDFDRRHPAANNGQETCAYKSGILHKVKLDGDAPAGFESSYLIASPSNQNTGPRSYFACYLRQRTPLAEITPIISLMQSSGAYCKRAKEEIGLGHYEVRSWRGWYRHITLAMAAHTALELAREPNSALRIA</sequence>
<organism evidence="2 3">
    <name type="scientific">Saccharothrix ecbatanensis</name>
    <dbReference type="NCBI Taxonomy" id="1105145"/>
    <lineage>
        <taxon>Bacteria</taxon>
        <taxon>Bacillati</taxon>
        <taxon>Actinomycetota</taxon>
        <taxon>Actinomycetes</taxon>
        <taxon>Pseudonocardiales</taxon>
        <taxon>Pseudonocardiaceae</taxon>
        <taxon>Saccharothrix</taxon>
    </lineage>
</organism>
<keyword evidence="3" id="KW-1185">Reference proteome</keyword>
<dbReference type="PANTHER" id="PTHR33627:SF1">
    <property type="entry name" value="TRANSPOSASE"/>
    <property type="match status" value="1"/>
</dbReference>
<dbReference type="InterPro" id="IPR038721">
    <property type="entry name" value="IS701-like_DDE_dom"/>
</dbReference>
<accession>A0A7W9M350</accession>
<comment type="caution">
    <text evidence="2">The sequence shown here is derived from an EMBL/GenBank/DDBJ whole genome shotgun (WGS) entry which is preliminary data.</text>
</comment>
<evidence type="ECO:0000313" key="2">
    <source>
        <dbReference type="EMBL" id="MBB5805690.1"/>
    </source>
</evidence>
<dbReference type="InterPro" id="IPR039365">
    <property type="entry name" value="IS701-like"/>
</dbReference>
<dbReference type="Proteomes" id="UP000552097">
    <property type="component" value="Unassembled WGS sequence"/>
</dbReference>